<evidence type="ECO:0000313" key="5">
    <source>
        <dbReference type="Proteomes" id="UP000002729"/>
    </source>
</evidence>
<evidence type="ECO:0000313" key="4">
    <source>
        <dbReference type="EMBL" id="EGB06783.1"/>
    </source>
</evidence>
<feature type="transmembrane region" description="Helical" evidence="2">
    <location>
        <begin position="1222"/>
        <end position="1243"/>
    </location>
</feature>
<dbReference type="SUPFAM" id="SSF52058">
    <property type="entry name" value="L domain-like"/>
    <property type="match status" value="1"/>
</dbReference>
<dbReference type="NCBIfam" id="TIGR02227">
    <property type="entry name" value="sigpep_I_bact"/>
    <property type="match status" value="1"/>
</dbReference>
<keyword evidence="2" id="KW-0812">Transmembrane</keyword>
<keyword evidence="5" id="KW-1185">Reference proteome</keyword>
<feature type="transmembrane region" description="Helical" evidence="2">
    <location>
        <begin position="1326"/>
        <end position="1346"/>
    </location>
</feature>
<feature type="active site" evidence="1">
    <location>
        <position position="1937"/>
    </location>
</feature>
<proteinExistence type="inferred from homology"/>
<comment type="similarity">
    <text evidence="2">Belongs to the peptidase S26 family.</text>
</comment>
<keyword evidence="2" id="KW-0645">Protease</keyword>
<accession>F0YDK1</accession>
<dbReference type="OMA" id="LICANCT"/>
<dbReference type="EC" id="3.4.21.-" evidence="2"/>
<dbReference type="Proteomes" id="UP000002729">
    <property type="component" value="Unassembled WGS sequence"/>
</dbReference>
<evidence type="ECO:0000256" key="2">
    <source>
        <dbReference type="RuleBase" id="RU362041"/>
    </source>
</evidence>
<feature type="transmembrane region" description="Helical" evidence="2">
    <location>
        <begin position="1548"/>
        <end position="1567"/>
    </location>
</feature>
<evidence type="ECO:0000256" key="1">
    <source>
        <dbReference type="PIRSR" id="PIRSR600223-1"/>
    </source>
</evidence>
<feature type="active site" evidence="1">
    <location>
        <position position="1990"/>
    </location>
</feature>
<keyword evidence="2" id="KW-0378">Hydrolase</keyword>
<sequence>MLLHNMSSLVAAVRETIVIGGENANRGSFVASILAAAGGEVPDAWLEQTARGAEVRALAARAVDGGAAAPAAPPPREALVPDLANAPGCVGHANRSSWNGTAPASHPDDVAALRALYLATGGGGWTRNACWLNESIPVCWWDQVACEGGRVQQLRLASNNLVGALDEASLAGLAGLEVLQLGFNPRLGGPLPKSAAALPRLKHVYAWNASLTGVGGLPPSLTQLDLADNALAAPLPDAAAAIANATFVDVAGNDVACSPAVAAWGLVLDGNAADWYGGGLASSVGGDVVLRRAVVSGNVLYDAEPLGDLMMGGAGVAAAVGPLVIEDSLFVGNSAGDGGGGGVAARQGGLICANCTFAGNDAADGGAALLEGATTHVFEGAAFLGNVARADGGALALGAGGPEVHVRGRAAFERNVAGGDGGAVHVGEDARLVAAPGCVPATAAITVASGDAEYLSAALVRLGGAGARRLDDADYAYAYDAYAYEAPYDIPGNKTLEDFVDFFGASTYLFSAGTASQSRRVCLEPGSYAAVLQSDGGYGWAGEVFSVVAGRDAVVEATVPYLGVGATATFDVAFFGDQAGAALAFVGNGAGGAGGAVAVEGGAAELGDARLERNGAARGGAVAARDADGLVALRRADVASNAAAADGGGVQVEAYGSVFAEDCVFANNTARGAGGGLAVRAAAGGAVVGGALVGNAAAAGGGVGAVYSDALPLKLTGVRFEANAAAAGGGLDAVASDVRVDACAFVGNAAAGDGGALRVDASSTVVIDGGNATAPDVFDTSGDTHVADPTIFDDGIWGPALRGCAAPFALLTVVVDTATATSGTCPSHWDYGGPSCDIVNVDCDVLETDYGFDCGGCGCNQFRFEANRFFEIASSGGFHVVGPETWISGQLVYIQQLCVPPGDYVLSAYDLHLKRGLDGAIISVRAGGVETALDGADFVNGTVASKPFVVPARAATSLADNTAGAAGGGLYHETAAAPPGFGATRRSGNGAGGYGDDAATPPRSMVRAANGSCDVAAVAVAVDVDAWSGAQLKNSDAPFVGGVAALATLTITDAPGSPVNVTATASSPLARSASAAASASLAPVGVALRVRSCLPGEAIVEGRVCVPCPPGTYNTAPGGACVTTACDEDGFECDAPGRSIETLPLEKGYMRQRDDSEKPIACVGLARNELNCPGGVAAGCAAEGHGEGATCSVCAGRYFFDVERATCEKCDNTLSDAAPATVASIVLILVGFALLLYLLVFMASSTKDVKKTGKLGRLRNKLKAKWKIVFVGFNIMASMPAMLPEVTYPRMYGDVLKSIDFLKLDIGASLPLTCLPTSGGGHYETLLFMTLAPLVVIALVLALSLVRARCAGAAPPNLATSLVSVTVLVTYLVLPAVTTTIFRTLDCVELDDPKTAGTAKFLRAHYPTRCDASGPYGFYFFYAVACVFVWPIGVPLLYFLELYRRRDALNPDVGGDDKEAKARAIAAREADLSVVHLQLLYGPYEPAYYLWEVFEMGRRLCATSLLLAFDGPISKLYFSIFLGLLTVKMYAYFSPFISDSDDTLAETINYVVVFMFLGALSAFLQAFDSQLDYFFIAINLMCVVIILALCYSDINREKAALKFALGEARELHRSLSRRSCKRRRAMRAAALLWWCCVPATGLVAGRRPPPRRAVRRAAAAERLTFTFADVNPRAPTGLGVAGAPNATTPWRAELYPTGFSRAAGERDRCSLFLRRGDGRAVDATFTARLVGDGVAVESEGGGGRFASARAAPGGGERREFGLPLVVPALLAKFLDAEGAATCEVDITVFERDRGAAPPRGAWRRGDARAAGLAVGDRFVPVWTNLDERRRLGELGCYGGVDFVVAGVTLDGAARFDVAPGAELRSELAVRPLYPLVPRLERPWPATLPEAAVPLALAPASYTALTAASAVGGALAILGSAALAAAVFVSLSVVPTRSMEPGIAPGDVLLVEKTSALLRRPPKAGEVVLFAPPPPLRAIAKIADDRALYVKRVAAVAGDVVAVDADGGVAVNGARLPPRPDACDEPDARAALRDVLARARREGLAPEAEFALRKGEIFVLGDCADVSVDSRVWGPLDAAAVRARPVATVYRRGR</sequence>
<dbReference type="InterPro" id="IPR019533">
    <property type="entry name" value="Peptidase_S26"/>
</dbReference>
<dbReference type="eggNOG" id="KOG0171">
    <property type="taxonomic scope" value="Eukaryota"/>
</dbReference>
<dbReference type="SUPFAM" id="SSF51306">
    <property type="entry name" value="LexA/Signal peptidase"/>
    <property type="match status" value="1"/>
</dbReference>
<dbReference type="SUPFAM" id="SSF57184">
    <property type="entry name" value="Growth factor receptor domain"/>
    <property type="match status" value="1"/>
</dbReference>
<dbReference type="GeneID" id="20225325"/>
<feature type="transmembrane region" description="Helical" evidence="2">
    <location>
        <begin position="1419"/>
        <end position="1440"/>
    </location>
</feature>
<feature type="transmembrane region" description="Helical" evidence="2">
    <location>
        <begin position="1358"/>
        <end position="1382"/>
    </location>
</feature>
<dbReference type="InterPro" id="IPR032675">
    <property type="entry name" value="LRR_dom_sf"/>
</dbReference>
<dbReference type="InterPro" id="IPR036286">
    <property type="entry name" value="LexA/Signal_pep-like_sf"/>
</dbReference>
<dbReference type="GO" id="GO:0004252">
    <property type="term" value="F:serine-type endopeptidase activity"/>
    <property type="evidence" value="ECO:0007669"/>
    <property type="project" value="InterPro"/>
</dbReference>
<dbReference type="InterPro" id="IPR009030">
    <property type="entry name" value="Growth_fac_rcpt_cys_sf"/>
</dbReference>
<comment type="caution">
    <text evidence="2">Lacks conserved residue(s) required for the propagation of feature annotation.</text>
</comment>
<dbReference type="GO" id="GO:0006465">
    <property type="term" value="P:signal peptide processing"/>
    <property type="evidence" value="ECO:0007669"/>
    <property type="project" value="InterPro"/>
</dbReference>
<reference evidence="4 5" key="1">
    <citation type="journal article" date="2011" name="Proc. Natl. Acad. Sci. U.S.A.">
        <title>Niche of harmful alga Aureococcus anophagefferens revealed through ecogenomics.</title>
        <authorList>
            <person name="Gobler C.J."/>
            <person name="Berry D.L."/>
            <person name="Dyhrman S.T."/>
            <person name="Wilhelm S.W."/>
            <person name="Salamov A."/>
            <person name="Lobanov A.V."/>
            <person name="Zhang Y."/>
            <person name="Collier J.L."/>
            <person name="Wurch L.L."/>
            <person name="Kustka A.B."/>
            <person name="Dill B.D."/>
            <person name="Shah M."/>
            <person name="VerBerkmoes N.C."/>
            <person name="Kuo A."/>
            <person name="Terry A."/>
            <person name="Pangilinan J."/>
            <person name="Lindquist E.A."/>
            <person name="Lucas S."/>
            <person name="Paulsen I.T."/>
            <person name="Hattenrath-Lehmann T.K."/>
            <person name="Talmage S.C."/>
            <person name="Walker E.A."/>
            <person name="Koch F."/>
            <person name="Burson A.M."/>
            <person name="Marcoval M.A."/>
            <person name="Tang Y.Z."/>
            <person name="Lecleir G.R."/>
            <person name="Coyne K.J."/>
            <person name="Berg G.M."/>
            <person name="Bertrand E.M."/>
            <person name="Saito M.A."/>
            <person name="Gladyshev V.N."/>
            <person name="Grigoriev I.V."/>
        </authorList>
    </citation>
    <scope>NUCLEOTIDE SEQUENCE [LARGE SCALE GENOMIC DNA]</scope>
    <source>
        <strain evidence="5">CCMP 1984</strain>
    </source>
</reference>
<dbReference type="OrthoDB" id="42172at2759"/>
<dbReference type="Gene3D" id="3.80.10.10">
    <property type="entry name" value="Ribonuclease Inhibitor"/>
    <property type="match status" value="1"/>
</dbReference>
<gene>
    <name evidence="4" type="ORF">AURANDRAFT_65425</name>
</gene>
<dbReference type="PRINTS" id="PR00727">
    <property type="entry name" value="LEADERPTASE"/>
</dbReference>
<comment type="subcellular location">
    <subcellularLocation>
        <location evidence="2">Mitochondrion inner membrane</location>
    </subcellularLocation>
</comment>
<dbReference type="CDD" id="cd06530">
    <property type="entry name" value="S26_SPase_I"/>
    <property type="match status" value="1"/>
</dbReference>
<dbReference type="RefSeq" id="XP_009038531.1">
    <property type="nucleotide sequence ID" value="XM_009040283.1"/>
</dbReference>
<dbReference type="KEGG" id="aaf:AURANDRAFT_65425"/>
<dbReference type="SUPFAM" id="SSF51126">
    <property type="entry name" value="Pectin lyase-like"/>
    <property type="match status" value="1"/>
</dbReference>
<feature type="transmembrane region" description="Helical" evidence="2">
    <location>
        <begin position="1573"/>
        <end position="1592"/>
    </location>
</feature>
<dbReference type="PANTHER" id="PTHR11319:SF35">
    <property type="entry name" value="OUTER MEMBRANE PROTEIN PMPC-RELATED"/>
    <property type="match status" value="1"/>
</dbReference>
<name>F0YDK1_AURAN</name>
<feature type="transmembrane region" description="Helical" evidence="2">
    <location>
        <begin position="1264"/>
        <end position="1283"/>
    </location>
</feature>
<feature type="domain" description="Peptidase S26" evidence="3">
    <location>
        <begin position="1914"/>
        <end position="2085"/>
    </location>
</feature>
<keyword evidence="2" id="KW-0472">Membrane</keyword>
<protein>
    <recommendedName>
        <fullName evidence="2">Mitochondrial inner membrane protease subunit</fullName>
        <ecNumber evidence="2">3.4.21.-</ecNumber>
    </recommendedName>
</protein>
<keyword evidence="2" id="KW-0496">Mitochondrion</keyword>
<organism evidence="5">
    <name type="scientific">Aureococcus anophagefferens</name>
    <name type="common">Harmful bloom alga</name>
    <dbReference type="NCBI Taxonomy" id="44056"/>
    <lineage>
        <taxon>Eukaryota</taxon>
        <taxon>Sar</taxon>
        <taxon>Stramenopiles</taxon>
        <taxon>Ochrophyta</taxon>
        <taxon>Pelagophyceae</taxon>
        <taxon>Pelagomonadales</taxon>
        <taxon>Pelagomonadaceae</taxon>
        <taxon>Aureococcus</taxon>
    </lineage>
</organism>
<dbReference type="GO" id="GO:0005743">
    <property type="term" value="C:mitochondrial inner membrane"/>
    <property type="evidence" value="ECO:0007669"/>
    <property type="project" value="UniProtKB-SubCell"/>
</dbReference>
<dbReference type="InterPro" id="IPR000223">
    <property type="entry name" value="Pept_S26A_signal_pept_1"/>
</dbReference>
<keyword evidence="2" id="KW-1133">Transmembrane helix</keyword>
<dbReference type="InterPro" id="IPR011050">
    <property type="entry name" value="Pectin_lyase_fold/virulence"/>
</dbReference>
<dbReference type="Pfam" id="PF10502">
    <property type="entry name" value="Peptidase_S26"/>
    <property type="match status" value="1"/>
</dbReference>
<evidence type="ECO:0000259" key="3">
    <source>
        <dbReference type="Pfam" id="PF10502"/>
    </source>
</evidence>
<dbReference type="PANTHER" id="PTHR11319">
    <property type="entry name" value="G PROTEIN-COUPLED RECEPTOR-RELATED"/>
    <property type="match status" value="1"/>
</dbReference>
<dbReference type="Gene3D" id="2.10.109.10">
    <property type="entry name" value="Umud Fragment, subunit A"/>
    <property type="match status" value="1"/>
</dbReference>
<keyword evidence="2" id="KW-0999">Mitochondrion inner membrane</keyword>
<dbReference type="EMBL" id="GL833133">
    <property type="protein sequence ID" value="EGB06783.1"/>
    <property type="molecule type" value="Genomic_DNA"/>
</dbReference>
<dbReference type="InParanoid" id="F0YDK1"/>